<proteinExistence type="predicted"/>
<dbReference type="AlphaFoldDB" id="A0AAV8ZKU3"/>
<organism evidence="1 2">
    <name type="scientific">Rhamnusium bicolor</name>
    <dbReference type="NCBI Taxonomy" id="1586634"/>
    <lineage>
        <taxon>Eukaryota</taxon>
        <taxon>Metazoa</taxon>
        <taxon>Ecdysozoa</taxon>
        <taxon>Arthropoda</taxon>
        <taxon>Hexapoda</taxon>
        <taxon>Insecta</taxon>
        <taxon>Pterygota</taxon>
        <taxon>Neoptera</taxon>
        <taxon>Endopterygota</taxon>
        <taxon>Coleoptera</taxon>
        <taxon>Polyphaga</taxon>
        <taxon>Cucujiformia</taxon>
        <taxon>Chrysomeloidea</taxon>
        <taxon>Cerambycidae</taxon>
        <taxon>Lepturinae</taxon>
        <taxon>Rhagiini</taxon>
        <taxon>Rhamnusium</taxon>
    </lineage>
</organism>
<dbReference type="Proteomes" id="UP001162156">
    <property type="component" value="Unassembled WGS sequence"/>
</dbReference>
<evidence type="ECO:0000313" key="1">
    <source>
        <dbReference type="EMBL" id="KAJ8965162.1"/>
    </source>
</evidence>
<name>A0AAV8ZKU3_9CUCU</name>
<reference evidence="1" key="1">
    <citation type="journal article" date="2023" name="Insect Mol. Biol.">
        <title>Genome sequencing provides insights into the evolution of gene families encoding plant cell wall-degrading enzymes in longhorned beetles.</title>
        <authorList>
            <person name="Shin N.R."/>
            <person name="Okamura Y."/>
            <person name="Kirsch R."/>
            <person name="Pauchet Y."/>
        </authorList>
    </citation>
    <scope>NUCLEOTIDE SEQUENCE</scope>
    <source>
        <strain evidence="1">RBIC_L_NR</strain>
    </source>
</reference>
<keyword evidence="2" id="KW-1185">Reference proteome</keyword>
<dbReference type="EMBL" id="JANEYF010001276">
    <property type="protein sequence ID" value="KAJ8965162.1"/>
    <property type="molecule type" value="Genomic_DNA"/>
</dbReference>
<comment type="caution">
    <text evidence="1">The sequence shown here is derived from an EMBL/GenBank/DDBJ whole genome shotgun (WGS) entry which is preliminary data.</text>
</comment>
<accession>A0AAV8ZKU3</accession>
<evidence type="ECO:0000313" key="2">
    <source>
        <dbReference type="Proteomes" id="UP001162156"/>
    </source>
</evidence>
<protein>
    <submittedName>
        <fullName evidence="1">Uncharacterized protein</fullName>
    </submittedName>
</protein>
<sequence>MYNHNLLNCFQLKRFLSKAVAAAQPPAPIKQTKLKTFQIYRYDPTDKKNKKPFMQKYSIDLNE</sequence>
<gene>
    <name evidence="1" type="ORF">NQ314_004305</name>
</gene>